<organism evidence="3 4">
    <name type="scientific">Actinacidiphila alni</name>
    <dbReference type="NCBI Taxonomy" id="380248"/>
    <lineage>
        <taxon>Bacteria</taxon>
        <taxon>Bacillati</taxon>
        <taxon>Actinomycetota</taxon>
        <taxon>Actinomycetes</taxon>
        <taxon>Kitasatosporales</taxon>
        <taxon>Streptomycetaceae</taxon>
        <taxon>Actinacidiphila</taxon>
    </lineage>
</organism>
<feature type="region of interest" description="Disordered" evidence="1">
    <location>
        <begin position="200"/>
        <end position="220"/>
    </location>
</feature>
<gene>
    <name evidence="3" type="ORF">SAMN05216251_103179</name>
</gene>
<dbReference type="NCBIfam" id="NF038134">
    <property type="entry name" value="choice_anch_M"/>
    <property type="match status" value="1"/>
</dbReference>
<evidence type="ECO:0000313" key="3">
    <source>
        <dbReference type="EMBL" id="SFE45992.1"/>
    </source>
</evidence>
<name>A0A1I2AQ07_9ACTN</name>
<keyword evidence="4" id="KW-1185">Reference proteome</keyword>
<evidence type="ECO:0000313" key="4">
    <source>
        <dbReference type="Proteomes" id="UP000199323"/>
    </source>
</evidence>
<keyword evidence="2" id="KW-0472">Membrane</keyword>
<sequence length="266" mass="28505">MPTATGRTVISDGHIDMGPRLDHGRWIIGIRDDSGPSPVWRDPDDTVLQAVDAAAVTVPADKRFSFLGRAGNQVWLLPQVQQQGVLWPGWNSQDPSIVHTVDREVTWKLESVRGPGRFLLFVNESFGTPTILFDTARRLPQETGIDINSHVHGNWAFSAPGTYLLGIRMSARSLSGTAYDTRATLRLSVGPQDPRLAFATEKPATAPTTASTAPTAGASGSSDGGMWIADGCAAVLLSVGCAVLLVRRRRTTASAVPATDLEEPRV</sequence>
<evidence type="ECO:0000256" key="2">
    <source>
        <dbReference type="SAM" id="Phobius"/>
    </source>
</evidence>
<protein>
    <submittedName>
        <fullName evidence="3">Putative ABC transporter-associated repeat protein</fullName>
    </submittedName>
</protein>
<dbReference type="STRING" id="380248.SAMN05216251_103179"/>
<reference evidence="3 4" key="1">
    <citation type="submission" date="2016-10" db="EMBL/GenBank/DDBJ databases">
        <authorList>
            <person name="de Groot N.N."/>
        </authorList>
    </citation>
    <scope>NUCLEOTIDE SEQUENCE [LARGE SCALE GENOMIC DNA]</scope>
    <source>
        <strain evidence="3 4">CGMCC 4.3510</strain>
    </source>
</reference>
<keyword evidence="2" id="KW-0812">Transmembrane</keyword>
<dbReference type="InterPro" id="IPR022395">
    <property type="entry name" value="CHP03773_ABC_transptr-like"/>
</dbReference>
<feature type="transmembrane region" description="Helical" evidence="2">
    <location>
        <begin position="224"/>
        <end position="246"/>
    </location>
</feature>
<accession>A0A1I2AQ07</accession>
<dbReference type="AlphaFoldDB" id="A0A1I2AQ07"/>
<dbReference type="InterPro" id="IPR022435">
    <property type="entry name" value="Surface-anchored_actinobac"/>
</dbReference>
<dbReference type="NCBIfam" id="TIGR03769">
    <property type="entry name" value="P_ac_wall_RPT"/>
    <property type="match status" value="1"/>
</dbReference>
<feature type="compositionally biased region" description="Low complexity" evidence="1">
    <location>
        <begin position="203"/>
        <end position="220"/>
    </location>
</feature>
<dbReference type="EMBL" id="FONG01000003">
    <property type="protein sequence ID" value="SFE45992.1"/>
    <property type="molecule type" value="Genomic_DNA"/>
</dbReference>
<dbReference type="Proteomes" id="UP000199323">
    <property type="component" value="Unassembled WGS sequence"/>
</dbReference>
<proteinExistence type="predicted"/>
<dbReference type="NCBIfam" id="TIGR03773">
    <property type="entry name" value="anch_rpt_wall"/>
    <property type="match status" value="1"/>
</dbReference>
<keyword evidence="2" id="KW-1133">Transmembrane helix</keyword>
<evidence type="ECO:0000256" key="1">
    <source>
        <dbReference type="SAM" id="MobiDB-lite"/>
    </source>
</evidence>